<feature type="domain" description="Ancillary SecYEG translocon subunit/Cell division coordinator CpoB TPR" evidence="1">
    <location>
        <begin position="44"/>
        <end position="206"/>
    </location>
</feature>
<dbReference type="PATRIC" id="fig|1267766.3.peg.1262"/>
<evidence type="ECO:0000313" key="3">
    <source>
        <dbReference type="Proteomes" id="UP000034392"/>
    </source>
</evidence>
<protein>
    <recommendedName>
        <fullName evidence="1">Ancillary SecYEG translocon subunit/Cell division coordinator CpoB TPR domain-containing protein</fullName>
    </recommendedName>
</protein>
<dbReference type="RefSeq" id="WP_046903145.1">
    <property type="nucleotide sequence ID" value="NZ_CP011452.2"/>
</dbReference>
<proteinExistence type="predicted"/>
<keyword evidence="3" id="KW-1185">Reference proteome</keyword>
<reference evidence="2" key="1">
    <citation type="submission" date="2015-05" db="EMBL/GenBank/DDBJ databases">
        <title>The complete genome of Altererythrobacter atlanticus strain 26DY36.</title>
        <authorList>
            <person name="Wu Y.-H."/>
            <person name="Cheng H."/>
            <person name="Wu X.-W."/>
        </authorList>
    </citation>
    <scope>NUCLEOTIDE SEQUENCE [LARGE SCALE GENOMIC DNA]</scope>
    <source>
        <strain evidence="2">26DY36</strain>
    </source>
</reference>
<dbReference type="KEGG" id="aay:WYH_01252"/>
<sequence length="260" mass="27655">MALTPEEEKKRAEKLAARQQAEKDMLMREVDEAVRQDKVGQTVKKWGIPVGVALVLGLAAFGGWLFWTDRQEGVLEGKSEELVTALDELDAGRASQADQELAALIGEGASGVAVPAKLVRAGIALQDGKAQEAIRLYDEVAADGDAPEPYRDLAAVRSVAANYDNLKPQEIIDRLKPLAVPGNPWFGSAGELVGMAYLDQDKPDLAGPLFAEIAKSDTVPETLKSRARQLAGLLGYDAIEDVDAALAEIQQEAGPGAAAQ</sequence>
<gene>
    <name evidence="2" type="ORF">WYH_01252</name>
</gene>
<dbReference type="OrthoDB" id="7173339at2"/>
<dbReference type="Proteomes" id="UP000034392">
    <property type="component" value="Chromosome"/>
</dbReference>
<name>A0A0F7KSP7_9SPHN</name>
<evidence type="ECO:0000259" key="1">
    <source>
        <dbReference type="Pfam" id="PF09976"/>
    </source>
</evidence>
<dbReference type="AlphaFoldDB" id="A0A0F7KSP7"/>
<evidence type="ECO:0000313" key="2">
    <source>
        <dbReference type="EMBL" id="AKH42297.1"/>
    </source>
</evidence>
<dbReference type="STRING" id="1267766.WYH_01252"/>
<accession>A0A0F7KSP7</accession>
<dbReference type="EMBL" id="CP011452">
    <property type="protein sequence ID" value="AKH42297.1"/>
    <property type="molecule type" value="Genomic_DNA"/>
</dbReference>
<organism evidence="2 3">
    <name type="scientific">Croceibacterium atlanticum</name>
    <dbReference type="NCBI Taxonomy" id="1267766"/>
    <lineage>
        <taxon>Bacteria</taxon>
        <taxon>Pseudomonadati</taxon>
        <taxon>Pseudomonadota</taxon>
        <taxon>Alphaproteobacteria</taxon>
        <taxon>Sphingomonadales</taxon>
        <taxon>Erythrobacteraceae</taxon>
        <taxon>Croceibacterium</taxon>
    </lineage>
</organism>
<dbReference type="Pfam" id="PF09976">
    <property type="entry name" value="TPR_21"/>
    <property type="match status" value="1"/>
</dbReference>
<dbReference type="InterPro" id="IPR018704">
    <property type="entry name" value="SecYEG/CpoB_TPR"/>
</dbReference>